<dbReference type="InterPro" id="IPR009752">
    <property type="entry name" value="Phage_Mu_GpJ"/>
</dbReference>
<dbReference type="EMBL" id="CP120863">
    <property type="protein sequence ID" value="WFE92301.1"/>
    <property type="molecule type" value="Genomic_DNA"/>
</dbReference>
<gene>
    <name evidence="1" type="ORF">K1718_13330</name>
</gene>
<sequence length="143" mass="15675">MAYVTQQDLIDRFGDRELIQLTDRTNLPAATIDATVVAAKISDAEAMADSYMAKRYKLPLNPVPDVLIPIVANMARYYLYGERAETESAVTRNYKNALGWLKDVANGTVQLEAEGVASAQTAGGQIQTVAPDRVFSRDTLEGY</sequence>
<dbReference type="Proteomes" id="UP001209803">
    <property type="component" value="Chromosome"/>
</dbReference>
<dbReference type="RefSeq" id="WP_265682272.1">
    <property type="nucleotide sequence ID" value="NZ_CP120863.1"/>
</dbReference>
<name>A0ABY8FAQ7_9HYPH</name>
<evidence type="ECO:0000313" key="1">
    <source>
        <dbReference type="EMBL" id="WFE92301.1"/>
    </source>
</evidence>
<organism evidence="1 2">
    <name type="scientific">Roseibium porphyridii</name>
    <dbReference type="NCBI Taxonomy" id="2866279"/>
    <lineage>
        <taxon>Bacteria</taxon>
        <taxon>Pseudomonadati</taxon>
        <taxon>Pseudomonadota</taxon>
        <taxon>Alphaproteobacteria</taxon>
        <taxon>Hyphomicrobiales</taxon>
        <taxon>Stappiaceae</taxon>
        <taxon>Roseibium</taxon>
    </lineage>
</organism>
<accession>A0ABY8FAQ7</accession>
<keyword evidence="2" id="KW-1185">Reference proteome</keyword>
<proteinExistence type="predicted"/>
<evidence type="ECO:0000313" key="2">
    <source>
        <dbReference type="Proteomes" id="UP001209803"/>
    </source>
</evidence>
<reference evidence="1 2" key="1">
    <citation type="submission" date="2023-03" db="EMBL/GenBank/DDBJ databases">
        <title>Roseibium porphyridii sp. nov. and Roseibium rhodosorbium sp. nov. isolated from marine algae, Porphyridium cruentum and Rhodosorus marinus, respectively.</title>
        <authorList>
            <person name="Lee M.W."/>
            <person name="Choi B.J."/>
            <person name="Lee J.K."/>
            <person name="Choi D.G."/>
            <person name="Baek J.H."/>
            <person name="Bayburt H."/>
            <person name="Kim J.M."/>
            <person name="Han D.M."/>
            <person name="Kim K.H."/>
            <person name="Jeon C.O."/>
        </authorList>
    </citation>
    <scope>NUCLEOTIDE SEQUENCE [LARGE SCALE GENOMIC DNA]</scope>
    <source>
        <strain evidence="1 2">KMA01</strain>
    </source>
</reference>
<protein>
    <submittedName>
        <fullName evidence="1">DUF1320 domain-containing protein</fullName>
    </submittedName>
</protein>
<dbReference type="Pfam" id="PF07030">
    <property type="entry name" value="Phage_Mu_Gp36"/>
    <property type="match status" value="1"/>
</dbReference>